<protein>
    <submittedName>
        <fullName evidence="4">Similar to S.cerevisiae protein MAD2 (Component of the spindle-assembly checkpoint complex)</fullName>
    </submittedName>
</protein>
<dbReference type="VEuPathDB" id="FungiDB:MSYG_4034"/>
<dbReference type="InterPro" id="IPR003511">
    <property type="entry name" value="HORMA_dom"/>
</dbReference>
<evidence type="ECO:0000256" key="1">
    <source>
        <dbReference type="ARBA" id="ARBA00010348"/>
    </source>
</evidence>
<feature type="domain" description="HORMA" evidence="3">
    <location>
        <begin position="17"/>
        <end position="240"/>
    </location>
</feature>
<proteinExistence type="inferred from homology"/>
<dbReference type="AlphaFoldDB" id="A0A1M8ABV9"/>
<dbReference type="EMBL" id="LT671827">
    <property type="protein sequence ID" value="SHO79684.1"/>
    <property type="molecule type" value="Genomic_DNA"/>
</dbReference>
<evidence type="ECO:0000259" key="3">
    <source>
        <dbReference type="PROSITE" id="PS50815"/>
    </source>
</evidence>
<dbReference type="InterPro" id="IPR045091">
    <property type="entry name" value="Mad2-like"/>
</dbReference>
<dbReference type="SUPFAM" id="SSF56019">
    <property type="entry name" value="The spindle assembly checkpoint protein mad2"/>
    <property type="match status" value="1"/>
</dbReference>
<gene>
    <name evidence="4" type="ORF">MSYG_4034</name>
</gene>
<accession>A0A1M8ABV9</accession>
<dbReference type="PROSITE" id="PS50815">
    <property type="entry name" value="HORMA"/>
    <property type="match status" value="1"/>
</dbReference>
<dbReference type="GO" id="GO:0016035">
    <property type="term" value="C:zeta DNA polymerase complex"/>
    <property type="evidence" value="ECO:0007669"/>
    <property type="project" value="TreeGrafter"/>
</dbReference>
<dbReference type="Pfam" id="PF02301">
    <property type="entry name" value="HORMA"/>
    <property type="match status" value="1"/>
</dbReference>
<dbReference type="Proteomes" id="UP000186303">
    <property type="component" value="Chromosome 7"/>
</dbReference>
<name>A0A1M8ABV9_MALS4</name>
<comment type="similarity">
    <text evidence="1">Belongs to the MAD2 family.</text>
</comment>
<keyword evidence="5" id="KW-1185">Reference proteome</keyword>
<organism evidence="4 5">
    <name type="scientific">Malassezia sympodialis (strain ATCC 42132)</name>
    <name type="common">Atopic eczema-associated yeast</name>
    <dbReference type="NCBI Taxonomy" id="1230383"/>
    <lineage>
        <taxon>Eukaryota</taxon>
        <taxon>Fungi</taxon>
        <taxon>Dikarya</taxon>
        <taxon>Basidiomycota</taxon>
        <taxon>Ustilaginomycotina</taxon>
        <taxon>Malasseziomycetes</taxon>
        <taxon>Malasseziales</taxon>
        <taxon>Malasseziaceae</taxon>
        <taxon>Malassezia</taxon>
    </lineage>
</organism>
<reference evidence="5" key="1">
    <citation type="journal article" date="2017" name="Nucleic Acids Res.">
        <title>Proteogenomics produces comprehensive and highly accurate protein-coding gene annotation in a complete genome assembly of Malassezia sympodialis.</title>
        <authorList>
            <person name="Zhu Y."/>
            <person name="Engstroem P.G."/>
            <person name="Tellgren-Roth C."/>
            <person name="Baudo C.D."/>
            <person name="Kennell J.C."/>
            <person name="Sun S."/>
            <person name="Billmyre R.B."/>
            <person name="Schroeder M.S."/>
            <person name="Andersson A."/>
            <person name="Holm T."/>
            <person name="Sigurgeirsson B."/>
            <person name="Wu G."/>
            <person name="Sankaranarayanan S.R."/>
            <person name="Siddharthan R."/>
            <person name="Sanyal K."/>
            <person name="Lundeberg J."/>
            <person name="Nystedt B."/>
            <person name="Boekhout T."/>
            <person name="Dawson T.L. Jr."/>
            <person name="Heitman J."/>
            <person name="Scheynius A."/>
            <person name="Lehtioe J."/>
        </authorList>
    </citation>
    <scope>NUCLEOTIDE SEQUENCE [LARGE SCALE GENOMIC DNA]</scope>
    <source>
        <strain evidence="5">ATCC 42132</strain>
    </source>
</reference>
<feature type="region of interest" description="Disordered" evidence="2">
    <location>
        <begin position="256"/>
        <end position="315"/>
    </location>
</feature>
<dbReference type="OrthoDB" id="21254at2759"/>
<dbReference type="PANTHER" id="PTHR11842">
    <property type="entry name" value="MITOTIC SPINDLE ASSEMBLY CHECKPOINT PROTEIN MAD2"/>
    <property type="match status" value="1"/>
</dbReference>
<evidence type="ECO:0000313" key="4">
    <source>
        <dbReference type="EMBL" id="SHO79684.1"/>
    </source>
</evidence>
<evidence type="ECO:0000313" key="5">
    <source>
        <dbReference type="Proteomes" id="UP000186303"/>
    </source>
</evidence>
<feature type="compositionally biased region" description="Acidic residues" evidence="2">
    <location>
        <begin position="301"/>
        <end position="315"/>
    </location>
</feature>
<dbReference type="OMA" id="NETICMI"/>
<dbReference type="Gene3D" id="3.30.900.10">
    <property type="entry name" value="HORMA domain"/>
    <property type="match status" value="1"/>
</dbReference>
<dbReference type="PANTHER" id="PTHR11842:SF10">
    <property type="entry name" value="MITOTIC SPINDLE ASSEMBLY CHECKPOINT PROTEIN MAD2B"/>
    <property type="match status" value="1"/>
</dbReference>
<sequence length="315" mass="34839">MSEDVRDRVQDGPMTYNETICMIADLLECAIHTILAVRQVYPQDLFVRCKAYDVPVYKSRHPGLTHYISQAVRAITHELQEASVNQAVVALNYEDAPDAPDALERYVFSFQMLRSDTDRRDRDLVIRGNLSPSAADMVARQYLLQLLTLESRLIPLNLDRNLTFRILLEMCGGHVPSGGRDAPPHGPWSPADGMPFMANESDTSTAILSTAGRVRRDHIATVLHPLKTLESGVVNISLYVEERPANKGAAAHLPALTISSQTTEPPASLQRDLDDPAIADGVSPDGVPWHKQTLYTHGSDSDESISEDIVDQDDF</sequence>
<dbReference type="InterPro" id="IPR036570">
    <property type="entry name" value="HORMA_dom_sf"/>
</dbReference>
<evidence type="ECO:0000256" key="2">
    <source>
        <dbReference type="SAM" id="MobiDB-lite"/>
    </source>
</evidence>
<dbReference type="STRING" id="1230383.A0A1M8ABV9"/>